<dbReference type="InterPro" id="IPR006094">
    <property type="entry name" value="Oxid_FAD_bind_N"/>
</dbReference>
<reference evidence="4" key="1">
    <citation type="submission" date="2021-07" db="EMBL/GenBank/DDBJ databases">
        <authorList>
            <person name="Durling M."/>
        </authorList>
    </citation>
    <scope>NUCLEOTIDE SEQUENCE</scope>
</reference>
<keyword evidence="5" id="KW-1185">Reference proteome</keyword>
<dbReference type="Gene3D" id="3.30.465.10">
    <property type="match status" value="1"/>
</dbReference>
<dbReference type="InterPro" id="IPR016166">
    <property type="entry name" value="FAD-bd_PCMH"/>
</dbReference>
<proteinExistence type="inferred from homology"/>
<feature type="domain" description="FAD-binding PCMH-type" evidence="3">
    <location>
        <begin position="128"/>
        <end position="308"/>
    </location>
</feature>
<evidence type="ECO:0000259" key="3">
    <source>
        <dbReference type="PROSITE" id="PS51387"/>
    </source>
</evidence>
<name>A0A9N9Q082_9HELO</name>
<dbReference type="EMBL" id="CAJVRM010000458">
    <property type="protein sequence ID" value="CAG8981208.1"/>
    <property type="molecule type" value="Genomic_DNA"/>
</dbReference>
<gene>
    <name evidence="4" type="ORF">HYALB_00013872</name>
</gene>
<dbReference type="AlphaFoldDB" id="A0A9N9Q082"/>
<evidence type="ECO:0000313" key="4">
    <source>
        <dbReference type="EMBL" id="CAG8981208.1"/>
    </source>
</evidence>
<dbReference type="InterPro" id="IPR016169">
    <property type="entry name" value="FAD-bd_PCMH_sub2"/>
</dbReference>
<keyword evidence="2" id="KW-0560">Oxidoreductase</keyword>
<organism evidence="4 5">
    <name type="scientific">Hymenoscyphus albidus</name>
    <dbReference type="NCBI Taxonomy" id="595503"/>
    <lineage>
        <taxon>Eukaryota</taxon>
        <taxon>Fungi</taxon>
        <taxon>Dikarya</taxon>
        <taxon>Ascomycota</taxon>
        <taxon>Pezizomycotina</taxon>
        <taxon>Leotiomycetes</taxon>
        <taxon>Helotiales</taxon>
        <taxon>Helotiaceae</taxon>
        <taxon>Hymenoscyphus</taxon>
    </lineage>
</organism>
<dbReference type="PANTHER" id="PTHR13878">
    <property type="entry name" value="GULONOLACTONE OXIDASE"/>
    <property type="match status" value="1"/>
</dbReference>
<evidence type="ECO:0000313" key="5">
    <source>
        <dbReference type="Proteomes" id="UP000701801"/>
    </source>
</evidence>
<dbReference type="PROSITE" id="PS51387">
    <property type="entry name" value="FAD_PCMH"/>
    <property type="match status" value="1"/>
</dbReference>
<sequence>LTDRETEKRLEIAFGDRDNPRFPNWHGEECRPFPGDTVWPSPVLWENLNGTLGGVLIRPTPPAQVCYAPYYDVQKCAYVRQNFANTTFHTNDPGSVISQWEGGSSCLLPTNGTVGQNGDVIGIEGECRRGGMPEYVIRVGSVRDVQVGVNWARNMGVRLVVKNTGHDFLGKSQGAGSLSIWVHHLKSTEFLPSHTSGSYTGPAARIAAGIQTFELNRFAASNRITILGPGGSTVGVAGGFLQGGGHSTLSSLYGLAADQVLEINIVTADGKFVTASEEENQELFWAVRGGGGGPSSPFFFITLQMFVFTN</sequence>
<dbReference type="GO" id="GO:0016491">
    <property type="term" value="F:oxidoreductase activity"/>
    <property type="evidence" value="ECO:0007669"/>
    <property type="project" value="UniProtKB-KW"/>
</dbReference>
<evidence type="ECO:0000256" key="1">
    <source>
        <dbReference type="ARBA" id="ARBA00005466"/>
    </source>
</evidence>
<feature type="non-terminal residue" evidence="4">
    <location>
        <position position="310"/>
    </location>
</feature>
<comment type="similarity">
    <text evidence="1">Belongs to the oxygen-dependent FAD-linked oxidoreductase family.</text>
</comment>
<dbReference type="Proteomes" id="UP000701801">
    <property type="component" value="Unassembled WGS sequence"/>
</dbReference>
<protein>
    <recommendedName>
        <fullName evidence="3">FAD-binding PCMH-type domain-containing protein</fullName>
    </recommendedName>
</protein>
<dbReference type="GO" id="GO:0071949">
    <property type="term" value="F:FAD binding"/>
    <property type="evidence" value="ECO:0007669"/>
    <property type="project" value="InterPro"/>
</dbReference>
<dbReference type="OrthoDB" id="415825at2759"/>
<dbReference type="InterPro" id="IPR050432">
    <property type="entry name" value="FAD-linked_Oxidoreductases_BP"/>
</dbReference>
<dbReference type="SUPFAM" id="SSF56176">
    <property type="entry name" value="FAD-binding/transporter-associated domain-like"/>
    <property type="match status" value="1"/>
</dbReference>
<dbReference type="Pfam" id="PF01565">
    <property type="entry name" value="FAD_binding_4"/>
    <property type="match status" value="1"/>
</dbReference>
<evidence type="ECO:0000256" key="2">
    <source>
        <dbReference type="ARBA" id="ARBA00023002"/>
    </source>
</evidence>
<comment type="caution">
    <text evidence="4">The sequence shown here is derived from an EMBL/GenBank/DDBJ whole genome shotgun (WGS) entry which is preliminary data.</text>
</comment>
<accession>A0A9N9Q082</accession>
<dbReference type="PANTHER" id="PTHR13878:SF91">
    <property type="entry name" value="FAD BINDING DOMAIN PROTEIN (AFU_ORTHOLOGUE AFUA_6G12070)-RELATED"/>
    <property type="match status" value="1"/>
</dbReference>
<dbReference type="InterPro" id="IPR036318">
    <property type="entry name" value="FAD-bd_PCMH-like_sf"/>
</dbReference>